<dbReference type="GO" id="GO:0005737">
    <property type="term" value="C:cytoplasm"/>
    <property type="evidence" value="ECO:0007669"/>
    <property type="project" value="TreeGrafter"/>
</dbReference>
<keyword evidence="2" id="KW-0489">Methyltransferase</keyword>
<dbReference type="OrthoDB" id="5502211at2"/>
<dbReference type="KEGG" id="uli:ETAA1_23920"/>
<gene>
    <name evidence="2" type="ORF">ETAA1_23920</name>
</gene>
<dbReference type="SUPFAM" id="SSF53335">
    <property type="entry name" value="S-adenosyl-L-methionine-dependent methyltransferases"/>
    <property type="match status" value="1"/>
</dbReference>
<dbReference type="PANTHER" id="PTHR13369:SF3">
    <property type="entry name" value="METHYLTRANSFERASE DOMAIN-CONTAINING PROTEIN"/>
    <property type="match status" value="1"/>
</dbReference>
<sequence length="399" mass="42863">MSDPRSIVTAAVLGPGFRRGTFAGVARGENPAGWVRVVVRPVELRGGRQLQFAYYDARQCRTHNVSRGESEARLDQLMSVGFSAVHLDTDAGGTDIRLSKKGKVLVGRTAPASAASTAHNREKDLPLPEGRADHLLEAIGVMTPDGRVRPTMRAKFTQVNEFLKHLDHKLDDAGLRGLGRPVEILDCGSGSGHLTLAAHHYLNDVLGIPARVTGVDANPHVVQKSAAAADRIAADGAGFACARIGTFGGPADVVLALHACDTATDDALAQAVRSEARLVLSVPCCHQALNPVVKSNGPATVLRPVLRHGILQQRTADILTDALRALALRIMGYRTDVVEFVSPEHTARNLMIRATSGLPVGDPTFVAEYRELCRFWGVTPYLETALGDPFRRLVREEPT</sequence>
<protein>
    <submittedName>
        <fullName evidence="2">Methyltransferase domain protein</fullName>
    </submittedName>
</protein>
<proteinExistence type="predicted"/>
<organism evidence="2 3">
    <name type="scientific">Urbifossiella limnaea</name>
    <dbReference type="NCBI Taxonomy" id="2528023"/>
    <lineage>
        <taxon>Bacteria</taxon>
        <taxon>Pseudomonadati</taxon>
        <taxon>Planctomycetota</taxon>
        <taxon>Planctomycetia</taxon>
        <taxon>Gemmatales</taxon>
        <taxon>Gemmataceae</taxon>
        <taxon>Urbifossiella</taxon>
    </lineage>
</organism>
<dbReference type="GO" id="GO:0032259">
    <property type="term" value="P:methylation"/>
    <property type="evidence" value="ECO:0007669"/>
    <property type="project" value="UniProtKB-KW"/>
</dbReference>
<dbReference type="Proteomes" id="UP000319576">
    <property type="component" value="Chromosome"/>
</dbReference>
<dbReference type="EMBL" id="CP036273">
    <property type="protein sequence ID" value="QDU20440.1"/>
    <property type="molecule type" value="Genomic_DNA"/>
</dbReference>
<feature type="domain" description="Methyltransferase" evidence="1">
    <location>
        <begin position="155"/>
        <end position="290"/>
    </location>
</feature>
<reference evidence="2 3" key="1">
    <citation type="submission" date="2019-02" db="EMBL/GenBank/DDBJ databases">
        <title>Deep-cultivation of Planctomycetes and their phenomic and genomic characterization uncovers novel biology.</title>
        <authorList>
            <person name="Wiegand S."/>
            <person name="Jogler M."/>
            <person name="Boedeker C."/>
            <person name="Pinto D."/>
            <person name="Vollmers J."/>
            <person name="Rivas-Marin E."/>
            <person name="Kohn T."/>
            <person name="Peeters S.H."/>
            <person name="Heuer A."/>
            <person name="Rast P."/>
            <person name="Oberbeckmann S."/>
            <person name="Bunk B."/>
            <person name="Jeske O."/>
            <person name="Meyerdierks A."/>
            <person name="Storesund J.E."/>
            <person name="Kallscheuer N."/>
            <person name="Luecker S."/>
            <person name="Lage O.M."/>
            <person name="Pohl T."/>
            <person name="Merkel B.J."/>
            <person name="Hornburger P."/>
            <person name="Mueller R.-W."/>
            <person name="Bruemmer F."/>
            <person name="Labrenz M."/>
            <person name="Spormann A.M."/>
            <person name="Op den Camp H."/>
            <person name="Overmann J."/>
            <person name="Amann R."/>
            <person name="Jetten M.S.M."/>
            <person name="Mascher T."/>
            <person name="Medema M.H."/>
            <person name="Devos D.P."/>
            <person name="Kaster A.-K."/>
            <person name="Ovreas L."/>
            <person name="Rohde M."/>
            <person name="Galperin M.Y."/>
            <person name="Jogler C."/>
        </authorList>
    </citation>
    <scope>NUCLEOTIDE SEQUENCE [LARGE SCALE GENOMIC DNA]</scope>
    <source>
        <strain evidence="2 3">ETA_A1</strain>
    </source>
</reference>
<dbReference type="Pfam" id="PF13679">
    <property type="entry name" value="Methyltransf_32"/>
    <property type="match status" value="1"/>
</dbReference>
<keyword evidence="2" id="KW-0808">Transferase</keyword>
<dbReference type="Gene3D" id="3.40.50.150">
    <property type="entry name" value="Vaccinia Virus protein VP39"/>
    <property type="match status" value="1"/>
</dbReference>
<dbReference type="RefSeq" id="WP_145237983.1">
    <property type="nucleotide sequence ID" value="NZ_CP036273.1"/>
</dbReference>
<accession>A0A517XSF4</accession>
<dbReference type="PANTHER" id="PTHR13369">
    <property type="match status" value="1"/>
</dbReference>
<evidence type="ECO:0000313" key="3">
    <source>
        <dbReference type="Proteomes" id="UP000319576"/>
    </source>
</evidence>
<dbReference type="GO" id="GO:0008168">
    <property type="term" value="F:methyltransferase activity"/>
    <property type="evidence" value="ECO:0007669"/>
    <property type="project" value="UniProtKB-KW"/>
</dbReference>
<name>A0A517XSF4_9BACT</name>
<evidence type="ECO:0000313" key="2">
    <source>
        <dbReference type="EMBL" id="QDU20440.1"/>
    </source>
</evidence>
<keyword evidence="3" id="KW-1185">Reference proteome</keyword>
<dbReference type="InterPro" id="IPR025714">
    <property type="entry name" value="Methyltranfer_dom"/>
</dbReference>
<dbReference type="InterPro" id="IPR029063">
    <property type="entry name" value="SAM-dependent_MTases_sf"/>
</dbReference>
<evidence type="ECO:0000259" key="1">
    <source>
        <dbReference type="Pfam" id="PF13679"/>
    </source>
</evidence>
<dbReference type="CDD" id="cd02440">
    <property type="entry name" value="AdoMet_MTases"/>
    <property type="match status" value="1"/>
</dbReference>
<dbReference type="AlphaFoldDB" id="A0A517XSF4"/>